<evidence type="ECO:0000256" key="1">
    <source>
        <dbReference type="SAM" id="Phobius"/>
    </source>
</evidence>
<dbReference type="InterPro" id="IPR035965">
    <property type="entry name" value="PAS-like_dom_sf"/>
</dbReference>
<proteinExistence type="predicted"/>
<dbReference type="InterPro" id="IPR013656">
    <property type="entry name" value="PAS_4"/>
</dbReference>
<dbReference type="Gene3D" id="3.30.70.270">
    <property type="match status" value="1"/>
</dbReference>
<feature type="transmembrane region" description="Helical" evidence="1">
    <location>
        <begin position="90"/>
        <end position="107"/>
    </location>
</feature>
<dbReference type="SMART" id="SM00091">
    <property type="entry name" value="PAS"/>
    <property type="match status" value="1"/>
</dbReference>
<keyword evidence="6" id="KW-1185">Reference proteome</keyword>
<dbReference type="InterPro" id="IPR000014">
    <property type="entry name" value="PAS"/>
</dbReference>
<feature type="domain" description="PAS" evidence="2">
    <location>
        <begin position="211"/>
        <end position="281"/>
    </location>
</feature>
<dbReference type="InterPro" id="IPR000700">
    <property type="entry name" value="PAS-assoc_C"/>
</dbReference>
<dbReference type="SUPFAM" id="SSF55073">
    <property type="entry name" value="Nucleotide cyclase"/>
    <property type="match status" value="1"/>
</dbReference>
<feature type="transmembrane region" description="Helical" evidence="1">
    <location>
        <begin position="172"/>
        <end position="190"/>
    </location>
</feature>
<dbReference type="PROSITE" id="PS50112">
    <property type="entry name" value="PAS"/>
    <property type="match status" value="1"/>
</dbReference>
<dbReference type="InterPro" id="IPR052155">
    <property type="entry name" value="Biofilm_reg_signaling"/>
</dbReference>
<dbReference type="Pfam" id="PF08448">
    <property type="entry name" value="PAS_4"/>
    <property type="match status" value="1"/>
</dbReference>
<dbReference type="NCBIfam" id="TIGR00229">
    <property type="entry name" value="sensory_box"/>
    <property type="match status" value="1"/>
</dbReference>
<dbReference type="Proteomes" id="UP000198575">
    <property type="component" value="Unassembled WGS sequence"/>
</dbReference>
<dbReference type="CDD" id="cd01949">
    <property type="entry name" value="GGDEF"/>
    <property type="match status" value="1"/>
</dbReference>
<sequence>MQEKAEQAKSGPSRIGQMLARLGGADPDLRFRAEVVLGVGAMQIPIIGLLCVTELLWGTKLVGIVCLIGLAALLAILFDLVRSAEVVRAGVRFMTVLFVVSAILNLASGGRTVGVSIALPTLVLIGALVLSRRAAIVLFVMVVLQLGMVGVINPDSAMFPIRPDPDWVRTSIFRVPMLISVGTAFIGLLVRRAMLRHRMNLGRAQAELAANERKLREVFDFSRGLICTHSLDGTVLTANPAVAQSLGYTVEDLVGRNIRELMPEPTRARFAEYLERVAANGGDMGPMQVIARDGSLRFWEYNNHFCRDAAGTPYILGNATDMTERRKLERQLRELSVRDPLTGCFNRRHLELAIERFEPSQRWGCIVVDLDNFKRINDTRGHRVGDEMLIAIGRFLNRHARAGDSVIRMGGDEFLLLLVDGDVATATVAERLRHEARTQAPCDLSIGFAERIGDESLERTLERADRHLYQVRSETRVQERRDAAPDC</sequence>
<dbReference type="RefSeq" id="WP_092407977.1">
    <property type="nucleotide sequence ID" value="NZ_FOVF01000015.1"/>
</dbReference>
<dbReference type="EMBL" id="FOVF01000015">
    <property type="protein sequence ID" value="SFN33286.1"/>
    <property type="molecule type" value="Genomic_DNA"/>
</dbReference>
<protein>
    <submittedName>
        <fullName evidence="5">PAS domain S-box-containing protein/diguanylate cyclase (GGDEF) domain-containing protein</fullName>
    </submittedName>
</protein>
<dbReference type="SMART" id="SM00267">
    <property type="entry name" value="GGDEF"/>
    <property type="match status" value="1"/>
</dbReference>
<dbReference type="Gene3D" id="3.30.450.20">
    <property type="entry name" value="PAS domain"/>
    <property type="match status" value="1"/>
</dbReference>
<gene>
    <name evidence="5" type="ORF">SAMN05216289_11517</name>
</gene>
<dbReference type="PROSITE" id="PS50113">
    <property type="entry name" value="PAC"/>
    <property type="match status" value="1"/>
</dbReference>
<keyword evidence="1" id="KW-0472">Membrane</keyword>
<evidence type="ECO:0000259" key="2">
    <source>
        <dbReference type="PROSITE" id="PS50112"/>
    </source>
</evidence>
<dbReference type="AlphaFoldDB" id="A0A1I4Y5G2"/>
<dbReference type="PANTHER" id="PTHR44757:SF2">
    <property type="entry name" value="BIOFILM ARCHITECTURE MAINTENANCE PROTEIN MBAA"/>
    <property type="match status" value="1"/>
</dbReference>
<feature type="domain" description="PAC" evidence="3">
    <location>
        <begin position="283"/>
        <end position="334"/>
    </location>
</feature>
<dbReference type="STRING" id="578942.SAMN05216289_11517"/>
<feature type="transmembrane region" description="Helical" evidence="1">
    <location>
        <begin position="135"/>
        <end position="152"/>
    </location>
</feature>
<dbReference type="InterPro" id="IPR000160">
    <property type="entry name" value="GGDEF_dom"/>
</dbReference>
<evidence type="ECO:0000313" key="6">
    <source>
        <dbReference type="Proteomes" id="UP000198575"/>
    </source>
</evidence>
<evidence type="ECO:0000313" key="5">
    <source>
        <dbReference type="EMBL" id="SFN33286.1"/>
    </source>
</evidence>
<evidence type="ECO:0000259" key="3">
    <source>
        <dbReference type="PROSITE" id="PS50113"/>
    </source>
</evidence>
<dbReference type="SUPFAM" id="SSF55785">
    <property type="entry name" value="PYP-like sensor domain (PAS domain)"/>
    <property type="match status" value="1"/>
</dbReference>
<feature type="domain" description="GGDEF" evidence="4">
    <location>
        <begin position="361"/>
        <end position="484"/>
    </location>
</feature>
<reference evidence="5 6" key="1">
    <citation type="submission" date="2016-10" db="EMBL/GenBank/DDBJ databases">
        <authorList>
            <person name="de Groot N.N."/>
        </authorList>
    </citation>
    <scope>NUCLEOTIDE SEQUENCE [LARGE SCALE GENOMIC DNA]</scope>
    <source>
        <strain evidence="5 6">CGMCC 1.7659</strain>
    </source>
</reference>
<dbReference type="InterPro" id="IPR043128">
    <property type="entry name" value="Rev_trsase/Diguanyl_cyclase"/>
</dbReference>
<feature type="transmembrane region" description="Helical" evidence="1">
    <location>
        <begin position="35"/>
        <end position="55"/>
    </location>
</feature>
<dbReference type="Pfam" id="PF00990">
    <property type="entry name" value="GGDEF"/>
    <property type="match status" value="1"/>
</dbReference>
<dbReference type="InterPro" id="IPR029787">
    <property type="entry name" value="Nucleotide_cyclase"/>
</dbReference>
<dbReference type="PANTHER" id="PTHR44757">
    <property type="entry name" value="DIGUANYLATE CYCLASE DGCP"/>
    <property type="match status" value="1"/>
</dbReference>
<keyword evidence="1" id="KW-1133">Transmembrane helix</keyword>
<organism evidence="5 6">
    <name type="scientific">Dokdonella immobilis</name>
    <dbReference type="NCBI Taxonomy" id="578942"/>
    <lineage>
        <taxon>Bacteria</taxon>
        <taxon>Pseudomonadati</taxon>
        <taxon>Pseudomonadota</taxon>
        <taxon>Gammaproteobacteria</taxon>
        <taxon>Lysobacterales</taxon>
        <taxon>Rhodanobacteraceae</taxon>
        <taxon>Dokdonella</taxon>
    </lineage>
</organism>
<keyword evidence="1" id="KW-0812">Transmembrane</keyword>
<evidence type="ECO:0000259" key="4">
    <source>
        <dbReference type="PROSITE" id="PS50887"/>
    </source>
</evidence>
<name>A0A1I4Y5G2_9GAMM</name>
<dbReference type="NCBIfam" id="TIGR00254">
    <property type="entry name" value="GGDEF"/>
    <property type="match status" value="1"/>
</dbReference>
<feature type="transmembrane region" description="Helical" evidence="1">
    <location>
        <begin position="113"/>
        <end position="130"/>
    </location>
</feature>
<dbReference type="PROSITE" id="PS50887">
    <property type="entry name" value="GGDEF"/>
    <property type="match status" value="1"/>
</dbReference>
<dbReference type="OrthoDB" id="8573350at2"/>
<feature type="transmembrane region" description="Helical" evidence="1">
    <location>
        <begin position="61"/>
        <end position="78"/>
    </location>
</feature>
<accession>A0A1I4Y5G2</accession>
<dbReference type="CDD" id="cd00130">
    <property type="entry name" value="PAS"/>
    <property type="match status" value="1"/>
</dbReference>